<dbReference type="InterPro" id="IPR001296">
    <property type="entry name" value="Glyco_trans_1"/>
</dbReference>
<sequence length="427" mass="45977">MKSTAPANAPVIASQATPLYAPSYPADVSRVVSILFVDQSGQLGGAEFSLLPLAVTWAARREVLLLSDGPFRTRLESLGVPVRVACDTRVSGIRKRAVHVNWLMALPGIVRQIRTIARHAESFDVLFLNTQKALVLGALGKPLHRKRIIWHLHDIMSGDHFGPLQRLIVRWLTRYAVDHVVANSHASAASLVALTGCAPEAVPVVHNGVDLNEFSHVDDADTGALRRRLGLPEDVYLAGLFGRLAPWKGQHIALAALARLPDLHLVLVGSALFGEQAYVASLREQAARLGVEDRLIFAGFRDDMPAWMKAVDVILHTSTEPEPFGRVIIEGMAAGRPVIAASAGGVTEIVRHRKNGWLVPPGNVEALADAIETLHAAPELAQRLADQALIDVSRQFSVEAYLEQMKRTIALATGVAAITNAASPASA</sequence>
<organism evidence="6 7">
    <name type="scientific">Paraburkholderia phenazinium</name>
    <dbReference type="NCBI Taxonomy" id="60549"/>
    <lineage>
        <taxon>Bacteria</taxon>
        <taxon>Pseudomonadati</taxon>
        <taxon>Pseudomonadota</taxon>
        <taxon>Betaproteobacteria</taxon>
        <taxon>Burkholderiales</taxon>
        <taxon>Burkholderiaceae</taxon>
        <taxon>Paraburkholderia</taxon>
    </lineage>
</organism>
<dbReference type="Pfam" id="PF13439">
    <property type="entry name" value="Glyco_transf_4"/>
    <property type="match status" value="1"/>
</dbReference>
<dbReference type="CDD" id="cd03801">
    <property type="entry name" value="GT4_PimA-like"/>
    <property type="match status" value="1"/>
</dbReference>
<dbReference type="PANTHER" id="PTHR12526:SF640">
    <property type="entry name" value="COLANIC ACID BIOSYNTHESIS GLYCOSYLTRANSFERASE WCAL-RELATED"/>
    <property type="match status" value="1"/>
</dbReference>
<evidence type="ECO:0000259" key="4">
    <source>
        <dbReference type="Pfam" id="PF00534"/>
    </source>
</evidence>
<dbReference type="AlphaFoldDB" id="A0A1N6KLU2"/>
<feature type="domain" description="Glycosyltransferase subfamily 4-like N-terminal" evidence="5">
    <location>
        <begin position="44"/>
        <end position="212"/>
    </location>
</feature>
<keyword evidence="3 6" id="KW-0808">Transferase</keyword>
<proteinExistence type="inferred from homology"/>
<evidence type="ECO:0000313" key="7">
    <source>
        <dbReference type="Proteomes" id="UP000185151"/>
    </source>
</evidence>
<evidence type="ECO:0000313" key="6">
    <source>
        <dbReference type="EMBL" id="SIO57509.1"/>
    </source>
</evidence>
<gene>
    <name evidence="6" type="ORF">SAMN05444165_3884</name>
</gene>
<name>A0A1N6KLU2_9BURK</name>
<keyword evidence="2" id="KW-0328">Glycosyltransferase</keyword>
<protein>
    <submittedName>
        <fullName evidence="6">Glycosyltransferase involved in cell wall bisynthesis</fullName>
    </submittedName>
</protein>
<dbReference type="GO" id="GO:0016757">
    <property type="term" value="F:glycosyltransferase activity"/>
    <property type="evidence" value="ECO:0007669"/>
    <property type="project" value="UniProtKB-KW"/>
</dbReference>
<dbReference type="Proteomes" id="UP000185151">
    <property type="component" value="Unassembled WGS sequence"/>
</dbReference>
<comment type="similarity">
    <text evidence="1">Belongs to the glycosyltransferase group 1 family. Glycosyltransferase 4 subfamily.</text>
</comment>
<evidence type="ECO:0000256" key="3">
    <source>
        <dbReference type="ARBA" id="ARBA00022679"/>
    </source>
</evidence>
<accession>A0A1N6KLU2</accession>
<reference evidence="6 7" key="1">
    <citation type="submission" date="2016-11" db="EMBL/GenBank/DDBJ databases">
        <authorList>
            <person name="Jaros S."/>
            <person name="Januszkiewicz K."/>
            <person name="Wedrychowicz H."/>
        </authorList>
    </citation>
    <scope>NUCLEOTIDE SEQUENCE [LARGE SCALE GENOMIC DNA]</scope>
    <source>
        <strain evidence="6 7">GAS95</strain>
    </source>
</reference>
<evidence type="ECO:0000259" key="5">
    <source>
        <dbReference type="Pfam" id="PF13439"/>
    </source>
</evidence>
<dbReference type="EMBL" id="FSRU01000002">
    <property type="protein sequence ID" value="SIO57509.1"/>
    <property type="molecule type" value="Genomic_DNA"/>
</dbReference>
<feature type="domain" description="Glycosyl transferase family 1" evidence="4">
    <location>
        <begin position="225"/>
        <end position="388"/>
    </location>
</feature>
<evidence type="ECO:0000256" key="2">
    <source>
        <dbReference type="ARBA" id="ARBA00022676"/>
    </source>
</evidence>
<dbReference type="SUPFAM" id="SSF53756">
    <property type="entry name" value="UDP-Glycosyltransferase/glycogen phosphorylase"/>
    <property type="match status" value="1"/>
</dbReference>
<dbReference type="Gene3D" id="3.40.50.2000">
    <property type="entry name" value="Glycogen Phosphorylase B"/>
    <property type="match status" value="2"/>
</dbReference>
<dbReference type="Pfam" id="PF00534">
    <property type="entry name" value="Glycos_transf_1"/>
    <property type="match status" value="1"/>
</dbReference>
<keyword evidence="7" id="KW-1185">Reference proteome</keyword>
<dbReference type="OrthoDB" id="9801609at2"/>
<evidence type="ECO:0000256" key="1">
    <source>
        <dbReference type="ARBA" id="ARBA00009481"/>
    </source>
</evidence>
<dbReference type="InterPro" id="IPR028098">
    <property type="entry name" value="Glyco_trans_4-like_N"/>
</dbReference>
<dbReference type="PANTHER" id="PTHR12526">
    <property type="entry name" value="GLYCOSYLTRANSFERASE"/>
    <property type="match status" value="1"/>
</dbReference>